<protein>
    <submittedName>
        <fullName evidence="3">UBX domain-containing protein 6</fullName>
    </submittedName>
</protein>
<dbReference type="EMBL" id="MTYJ01000035">
    <property type="protein sequence ID" value="OQV19894.1"/>
    <property type="molecule type" value="Genomic_DNA"/>
</dbReference>
<feature type="compositionally biased region" description="Polar residues" evidence="1">
    <location>
        <begin position="37"/>
        <end position="65"/>
    </location>
</feature>
<feature type="domain" description="PUB" evidence="2">
    <location>
        <begin position="191"/>
        <end position="269"/>
    </location>
</feature>
<dbReference type="SUPFAM" id="SSF54236">
    <property type="entry name" value="Ubiquitin-like"/>
    <property type="match status" value="1"/>
</dbReference>
<proteinExistence type="predicted"/>
<evidence type="ECO:0000256" key="1">
    <source>
        <dbReference type="SAM" id="MobiDB-lite"/>
    </source>
</evidence>
<feature type="region of interest" description="Disordered" evidence="1">
    <location>
        <begin position="11"/>
        <end position="70"/>
    </location>
</feature>
<dbReference type="InterPro" id="IPR036339">
    <property type="entry name" value="PUB-like_dom_sf"/>
</dbReference>
<dbReference type="InterPro" id="IPR042774">
    <property type="entry name" value="UBXN6_PUB"/>
</dbReference>
<reference evidence="4" key="1">
    <citation type="submission" date="2017-01" db="EMBL/GenBank/DDBJ databases">
        <title>Comparative genomics of anhydrobiosis in the tardigrade Hypsibius dujardini.</title>
        <authorList>
            <person name="Yoshida Y."/>
            <person name="Koutsovoulos G."/>
            <person name="Laetsch D."/>
            <person name="Stevens L."/>
            <person name="Kumar S."/>
            <person name="Horikawa D."/>
            <person name="Ishino K."/>
            <person name="Komine S."/>
            <person name="Tomita M."/>
            <person name="Blaxter M."/>
            <person name="Arakawa K."/>
        </authorList>
    </citation>
    <scope>NUCLEOTIDE SEQUENCE [LARGE SCALE GENOMIC DNA]</scope>
    <source>
        <strain evidence="4">Z151</strain>
    </source>
</reference>
<keyword evidence="4" id="KW-1185">Reference proteome</keyword>
<accession>A0A1W0WXG2</accession>
<dbReference type="OrthoDB" id="49605at2759"/>
<dbReference type="SMART" id="SM00580">
    <property type="entry name" value="PUG"/>
    <property type="match status" value="1"/>
</dbReference>
<feature type="region of interest" description="Disordered" evidence="1">
    <location>
        <begin position="109"/>
        <end position="130"/>
    </location>
</feature>
<dbReference type="InterPro" id="IPR029071">
    <property type="entry name" value="Ubiquitin-like_domsf"/>
</dbReference>
<evidence type="ECO:0000313" key="4">
    <source>
        <dbReference type="Proteomes" id="UP000192578"/>
    </source>
</evidence>
<gene>
    <name evidence="3" type="ORF">BV898_06162</name>
</gene>
<dbReference type="SUPFAM" id="SSF143503">
    <property type="entry name" value="PUG domain-like"/>
    <property type="match status" value="1"/>
</dbReference>
<comment type="caution">
    <text evidence="3">The sequence shown here is derived from an EMBL/GenBank/DDBJ whole genome shotgun (WGS) entry which is preliminary data.</text>
</comment>
<dbReference type="CDD" id="cd10460">
    <property type="entry name" value="PUB_UBXD1"/>
    <property type="match status" value="1"/>
</dbReference>
<dbReference type="CDD" id="cd16119">
    <property type="entry name" value="UBX_UBXN6"/>
    <property type="match status" value="1"/>
</dbReference>
<evidence type="ECO:0000259" key="2">
    <source>
        <dbReference type="Pfam" id="PF09409"/>
    </source>
</evidence>
<evidence type="ECO:0000313" key="3">
    <source>
        <dbReference type="EMBL" id="OQV19894.1"/>
    </source>
</evidence>
<organism evidence="3 4">
    <name type="scientific">Hypsibius exemplaris</name>
    <name type="common">Freshwater tardigrade</name>
    <dbReference type="NCBI Taxonomy" id="2072580"/>
    <lineage>
        <taxon>Eukaryota</taxon>
        <taxon>Metazoa</taxon>
        <taxon>Ecdysozoa</taxon>
        <taxon>Tardigrada</taxon>
        <taxon>Eutardigrada</taxon>
        <taxon>Parachela</taxon>
        <taxon>Hypsibioidea</taxon>
        <taxon>Hypsibiidae</taxon>
        <taxon>Hypsibius</taxon>
    </lineage>
</organism>
<name>A0A1W0WXG2_HYPEX</name>
<dbReference type="Pfam" id="PF09409">
    <property type="entry name" value="PUB"/>
    <property type="match status" value="1"/>
</dbReference>
<dbReference type="PANTHER" id="PTHR23153:SF38">
    <property type="entry name" value="UBX DOMAIN-CONTAINING PROTEIN 6"/>
    <property type="match status" value="1"/>
</dbReference>
<dbReference type="Gene3D" id="1.20.58.2190">
    <property type="match status" value="1"/>
</dbReference>
<dbReference type="Proteomes" id="UP000192578">
    <property type="component" value="Unassembled WGS sequence"/>
</dbReference>
<dbReference type="GO" id="GO:0005737">
    <property type="term" value="C:cytoplasm"/>
    <property type="evidence" value="ECO:0007669"/>
    <property type="project" value="TreeGrafter"/>
</dbReference>
<dbReference type="PANTHER" id="PTHR23153">
    <property type="entry name" value="UBX-RELATED"/>
    <property type="match status" value="1"/>
</dbReference>
<dbReference type="Gene3D" id="3.10.20.90">
    <property type="entry name" value="Phosphatidylinositol 3-kinase Catalytic Subunit, Chain A, domain 1"/>
    <property type="match status" value="1"/>
</dbReference>
<dbReference type="AlphaFoldDB" id="A0A1W0WXG2"/>
<dbReference type="InterPro" id="IPR018997">
    <property type="entry name" value="PUB_domain"/>
</dbReference>
<sequence length="459" mass="50934">MSQLKKFFEKTKKDVKFKAAGQGHSLGRSDDRPSVQPGPSHNNQRAAQTAHSASTTGRPGPSDTNQRAAQAALARLEQRMGAMGGNANLLREVYTEMGYSRVEVEAGAGASTSAGSSGVGGSGSSHKTGNEAAEHPVLAVEGVFYKCPVIGPFVLPRDEMEKKIQEFLREQLAIDPTITSAVMLATFNKDKEKLQSGRETLRKYLENILQQPGEEKYRKIRVQNKAFQERVLALEAADKFLEAAGFQKVTISNEGKDEDFFQLPSADDLTDRLTLMLEYLDQAEPVLAELDRGIRVFRPSGAVSHFNLPEDFYSRTAEELQEEYARRRADLEKSQTLRTRAMREQDTQRSARKHRFTVLRIRMPGPDGGFILQGTFGAYEKLSAVEAFVRENLINEQLPFVLTTAVGNRLSNVEARLNELDLVPAAIMNFQSLLPVPPSGRNADIPFLKEESMALMQIL</sequence>